<reference evidence="2 3" key="1">
    <citation type="journal article" date="2011" name="PLoS Pathog.">
        <title>Endophytic Life Strategies Decoded by Genome and Transcriptome Analyses of the Mutualistic Root Symbiont Piriformospora indica.</title>
        <authorList>
            <person name="Zuccaro A."/>
            <person name="Lahrmann U."/>
            <person name="Guldener U."/>
            <person name="Langen G."/>
            <person name="Pfiffi S."/>
            <person name="Biedenkopf D."/>
            <person name="Wong P."/>
            <person name="Samans B."/>
            <person name="Grimm C."/>
            <person name="Basiewicz M."/>
            <person name="Murat C."/>
            <person name="Martin F."/>
            <person name="Kogel K.H."/>
        </authorList>
    </citation>
    <scope>NUCLEOTIDE SEQUENCE [LARGE SCALE GENOMIC DNA]</scope>
    <source>
        <strain evidence="2 3">DSM 11827</strain>
    </source>
</reference>
<dbReference type="InterPro" id="IPR013785">
    <property type="entry name" value="Aldolase_TIM"/>
</dbReference>
<evidence type="ECO:0000313" key="2">
    <source>
        <dbReference type="EMBL" id="CCA71264.1"/>
    </source>
</evidence>
<evidence type="ECO:0000259" key="1">
    <source>
        <dbReference type="Pfam" id="PF00724"/>
    </source>
</evidence>
<proteinExistence type="predicted"/>
<dbReference type="PANTHER" id="PTHR22893:SF91">
    <property type="entry name" value="NADPH DEHYDROGENASE 2-RELATED"/>
    <property type="match status" value="1"/>
</dbReference>
<dbReference type="AlphaFoldDB" id="G4TIX5"/>
<dbReference type="OrthoDB" id="276546at2759"/>
<dbReference type="PANTHER" id="PTHR22893">
    <property type="entry name" value="NADH OXIDOREDUCTASE-RELATED"/>
    <property type="match status" value="1"/>
</dbReference>
<feature type="domain" description="NADH:flavin oxidoreductase/NADH oxidase N-terminal" evidence="1">
    <location>
        <begin position="7"/>
        <end position="336"/>
    </location>
</feature>
<organism evidence="2 3">
    <name type="scientific">Serendipita indica (strain DSM 11827)</name>
    <name type="common">Root endophyte fungus</name>
    <name type="synonym">Piriformospora indica</name>
    <dbReference type="NCBI Taxonomy" id="1109443"/>
    <lineage>
        <taxon>Eukaryota</taxon>
        <taxon>Fungi</taxon>
        <taxon>Dikarya</taxon>
        <taxon>Basidiomycota</taxon>
        <taxon>Agaricomycotina</taxon>
        <taxon>Agaricomycetes</taxon>
        <taxon>Sebacinales</taxon>
        <taxon>Serendipitaceae</taxon>
        <taxon>Serendipita</taxon>
    </lineage>
</organism>
<comment type="caution">
    <text evidence="2">The sequence shown here is derived from an EMBL/GenBank/DDBJ whole genome shotgun (WGS) entry which is preliminary data.</text>
</comment>
<dbReference type="GO" id="GO:0010181">
    <property type="term" value="F:FMN binding"/>
    <property type="evidence" value="ECO:0007669"/>
    <property type="project" value="InterPro"/>
</dbReference>
<evidence type="ECO:0000313" key="3">
    <source>
        <dbReference type="Proteomes" id="UP000007148"/>
    </source>
</evidence>
<dbReference type="FunFam" id="3.20.20.70:FF:000138">
    <property type="entry name" value="NADPH dehydrogenase 1"/>
    <property type="match status" value="1"/>
</dbReference>
<dbReference type="HOGENOM" id="CLU_012153_0_0_1"/>
<accession>G4TIX5</accession>
<dbReference type="EMBL" id="CAFZ01000112">
    <property type="protein sequence ID" value="CCA71264.1"/>
    <property type="molecule type" value="Genomic_DNA"/>
</dbReference>
<dbReference type="CDD" id="cd02933">
    <property type="entry name" value="OYE_like_FMN"/>
    <property type="match status" value="1"/>
</dbReference>
<dbReference type="Proteomes" id="UP000007148">
    <property type="component" value="Unassembled WGS sequence"/>
</dbReference>
<sequence>MSGDSALFSPIHIGELELSHRIVLAPLTRFRANAAHVHGALAVEYYEQRAVRPGTLLITEATFIAAEAGGYKNVPGIWNQEQIDAWKKVTDAVHGKRSFIYLQLWALGRQAETTVLEEGGFPYVSSSDTAMKGKPAPRALTTDEVKKYIGLYQKAAENAIEAGFDGVEIHGANGYLIDQFTQNVCNKRTDEYGGSIENRTRFALEITEAVTNAIGQERTGIRLSPWSKFGDMREQDPVPTFTYLIQQLRDRFPRLAYLHLVEPRIGGDKTAGQSAQDSNNFARQIWGERPFISAGGYTPETANQTADKYGGLIAFGRWFISNPDLPHRIEIGAPLNEYDRKTFYKRESPEGYIDYPFLDQGRSKL</sequence>
<dbReference type="OMA" id="GKGPVGY"/>
<dbReference type="GO" id="GO:0003959">
    <property type="term" value="F:NADPH dehydrogenase activity"/>
    <property type="evidence" value="ECO:0007669"/>
    <property type="project" value="TreeGrafter"/>
</dbReference>
<protein>
    <submittedName>
        <fullName evidence="2">Probable NADPH2 dehydrogenase chain OYE2</fullName>
    </submittedName>
</protein>
<dbReference type="Pfam" id="PF00724">
    <property type="entry name" value="Oxidored_FMN"/>
    <property type="match status" value="1"/>
</dbReference>
<name>G4TIX5_SERID</name>
<dbReference type="InterPro" id="IPR045247">
    <property type="entry name" value="Oye-like"/>
</dbReference>
<dbReference type="STRING" id="1109443.G4TIX5"/>
<dbReference type="eggNOG" id="KOG0134">
    <property type="taxonomic scope" value="Eukaryota"/>
</dbReference>
<dbReference type="Gene3D" id="3.20.20.70">
    <property type="entry name" value="Aldolase class I"/>
    <property type="match status" value="1"/>
</dbReference>
<dbReference type="SUPFAM" id="SSF51395">
    <property type="entry name" value="FMN-linked oxidoreductases"/>
    <property type="match status" value="1"/>
</dbReference>
<dbReference type="InParanoid" id="G4TIX5"/>
<keyword evidence="3" id="KW-1185">Reference proteome</keyword>
<dbReference type="InterPro" id="IPR001155">
    <property type="entry name" value="OxRdtase_FMN_N"/>
</dbReference>
<dbReference type="FunCoup" id="G4TIX5">
    <property type="interactions" value="224"/>
</dbReference>
<gene>
    <name evidence="2" type="ORF">PIIN_05203</name>
</gene>